<keyword evidence="2" id="KW-1185">Reference proteome</keyword>
<gene>
    <name evidence="1" type="ORF">DYB32_010533</name>
</gene>
<sequence length="225" mass="25300">MAAAAHTTLFAPELAAMISTYQGGVYADMRVLRTTLCPIYECFYDPAIIRQRMPITRTILEPWLREYGVDRIPRAVDFCKKMRVVFVQYAVYYGDVALARYLHDRYDLLSIVEPLGDLAALHGQLDMLHFLRHIGHKGHTPRALKWAIAGQHPKVIAFLLRGSPAPALAESPTAIYTSAISTSRSTHSITVLPSSKPPMKRQCSVLRPLFRMHGRRLPTMALEAT</sequence>
<evidence type="ECO:0000313" key="1">
    <source>
        <dbReference type="EMBL" id="RHY17353.1"/>
    </source>
</evidence>
<dbReference type="VEuPathDB" id="FungiDB:H310_05097"/>
<proteinExistence type="predicted"/>
<protein>
    <submittedName>
        <fullName evidence="1">Uncharacterized protein</fullName>
    </submittedName>
</protein>
<evidence type="ECO:0000313" key="2">
    <source>
        <dbReference type="Proteomes" id="UP000285060"/>
    </source>
</evidence>
<comment type="caution">
    <text evidence="1">The sequence shown here is derived from an EMBL/GenBank/DDBJ whole genome shotgun (WGS) entry which is preliminary data.</text>
</comment>
<organism evidence="1 2">
    <name type="scientific">Aphanomyces invadans</name>
    <dbReference type="NCBI Taxonomy" id="157072"/>
    <lineage>
        <taxon>Eukaryota</taxon>
        <taxon>Sar</taxon>
        <taxon>Stramenopiles</taxon>
        <taxon>Oomycota</taxon>
        <taxon>Saprolegniomycetes</taxon>
        <taxon>Saprolegniales</taxon>
        <taxon>Verrucalvaceae</taxon>
        <taxon>Aphanomyces</taxon>
    </lineage>
</organism>
<dbReference type="EMBL" id="QUSY01003489">
    <property type="protein sequence ID" value="RHY17353.1"/>
    <property type="molecule type" value="Genomic_DNA"/>
</dbReference>
<dbReference type="Proteomes" id="UP000285060">
    <property type="component" value="Unassembled WGS sequence"/>
</dbReference>
<dbReference type="AlphaFoldDB" id="A0A418AFQ9"/>
<name>A0A418AFQ9_9STRA</name>
<reference evidence="1 2" key="1">
    <citation type="submission" date="2018-08" db="EMBL/GenBank/DDBJ databases">
        <title>Aphanomyces genome sequencing and annotation.</title>
        <authorList>
            <person name="Minardi D."/>
            <person name="Oidtmann B."/>
            <person name="Van Der Giezen M."/>
            <person name="Studholme D.J."/>
        </authorList>
    </citation>
    <scope>NUCLEOTIDE SEQUENCE [LARGE SCALE GENOMIC DNA]</scope>
    <source>
        <strain evidence="1 2">NJM0002</strain>
    </source>
</reference>
<accession>A0A418AFQ9</accession>